<evidence type="ECO:0000259" key="3">
    <source>
        <dbReference type="SMART" id="SM01017"/>
    </source>
</evidence>
<dbReference type="Pfam" id="PF02752">
    <property type="entry name" value="Arrestin_C"/>
    <property type="match status" value="1"/>
</dbReference>
<proteinExistence type="inferred from homology"/>
<accession>A0A368GW67</accession>
<comment type="caution">
    <text evidence="4">The sequence shown here is derived from an EMBL/GenBank/DDBJ whole genome shotgun (WGS) entry which is preliminary data.</text>
</comment>
<evidence type="ECO:0000313" key="5">
    <source>
        <dbReference type="Proteomes" id="UP000252519"/>
    </source>
</evidence>
<dbReference type="PANTHER" id="PTHR11188:SF175">
    <property type="entry name" value="ARRESTIN C-TERMINAL-LIKE DOMAIN-CONTAINING PROTEIN"/>
    <property type="match status" value="1"/>
</dbReference>
<dbReference type="AlphaFoldDB" id="A0A368GW67"/>
<organism evidence="4 5">
    <name type="scientific">Ancylostoma caninum</name>
    <name type="common">Dog hookworm</name>
    <dbReference type="NCBI Taxonomy" id="29170"/>
    <lineage>
        <taxon>Eukaryota</taxon>
        <taxon>Metazoa</taxon>
        <taxon>Ecdysozoa</taxon>
        <taxon>Nematoda</taxon>
        <taxon>Chromadorea</taxon>
        <taxon>Rhabditida</taxon>
        <taxon>Rhabditina</taxon>
        <taxon>Rhabditomorpha</taxon>
        <taxon>Strongyloidea</taxon>
        <taxon>Ancylostomatidae</taxon>
        <taxon>Ancylostomatinae</taxon>
        <taxon>Ancylostoma</taxon>
    </lineage>
</organism>
<dbReference type="InterPro" id="IPR011022">
    <property type="entry name" value="Arrestin_C-like"/>
</dbReference>
<evidence type="ECO:0000256" key="1">
    <source>
        <dbReference type="ARBA" id="ARBA00005298"/>
    </source>
</evidence>
<dbReference type="Proteomes" id="UP000252519">
    <property type="component" value="Unassembled WGS sequence"/>
</dbReference>
<keyword evidence="5" id="KW-1185">Reference proteome</keyword>
<dbReference type="Pfam" id="PF00339">
    <property type="entry name" value="Arrestin_N"/>
    <property type="match status" value="1"/>
</dbReference>
<feature type="domain" description="Arrestin C-terminal-like" evidence="3">
    <location>
        <begin position="208"/>
        <end position="355"/>
    </location>
</feature>
<dbReference type="GO" id="GO:0005737">
    <property type="term" value="C:cytoplasm"/>
    <property type="evidence" value="ECO:0007669"/>
    <property type="project" value="TreeGrafter"/>
</dbReference>
<protein>
    <submittedName>
        <fullName evidence="4">Arrestin domain protein</fullName>
    </submittedName>
</protein>
<dbReference type="InterPro" id="IPR014752">
    <property type="entry name" value="Arrestin-like_C"/>
</dbReference>
<dbReference type="PANTHER" id="PTHR11188">
    <property type="entry name" value="ARRESTIN DOMAIN CONTAINING PROTEIN"/>
    <property type="match status" value="1"/>
</dbReference>
<dbReference type="GO" id="GO:0015031">
    <property type="term" value="P:protein transport"/>
    <property type="evidence" value="ECO:0007669"/>
    <property type="project" value="TreeGrafter"/>
</dbReference>
<comment type="similarity">
    <text evidence="1">Belongs to the arrestin family.</text>
</comment>
<dbReference type="SUPFAM" id="SSF81296">
    <property type="entry name" value="E set domains"/>
    <property type="match status" value="2"/>
</dbReference>
<reference evidence="4 5" key="1">
    <citation type="submission" date="2014-10" db="EMBL/GenBank/DDBJ databases">
        <title>Draft genome of the hookworm Ancylostoma caninum.</title>
        <authorList>
            <person name="Mitreva M."/>
        </authorList>
    </citation>
    <scope>NUCLEOTIDE SEQUENCE [LARGE SCALE GENOMIC DNA]</scope>
    <source>
        <strain evidence="4 5">Baltimore</strain>
    </source>
</reference>
<dbReference type="InterPro" id="IPR050357">
    <property type="entry name" value="Arrestin_domain-protein"/>
</dbReference>
<name>A0A368GW67_ANCCA</name>
<evidence type="ECO:0000256" key="2">
    <source>
        <dbReference type="SAM" id="MobiDB-lite"/>
    </source>
</evidence>
<sequence length="423" mass="46844">MPPNDTCLYITFSNAKEVYTPGSVIEGIAHVILAEPTKRSRWVSISLTFASPCTKKKCILCGRIYEGGSTVYFQLIWNILTTSYNIFYCSSSRSESYSESYSAKVIYADDKVVAWSSADGAMEVFPPGSYQYPFTFKLPQDLPPSFEASYGYIRYMVKIELDRPWYRINKRDNKVFTVVPEFDLNTISQAILPAKELKVKKLGIILFRHGEVTVECEIARGGFVPGEMIVVSTRVINDSSKDIVKAQLKLIEVSNYVAYSISKTLEPSSPFIDKASGDNRQRQRRKLATGEQEIHIAKRSKGNVELYLQVPSTVPSFECPIIRVEYFVEVKFESTGSLNSNIDASIPIVIGTIPVRSNASPDGASLPSTSGPCAPEMDSPPPYTEGDGVQPPSYKESVNGVDGTTVDKDSIEASIDSIKFLVL</sequence>
<feature type="compositionally biased region" description="Polar residues" evidence="2">
    <location>
        <begin position="359"/>
        <end position="371"/>
    </location>
</feature>
<dbReference type="STRING" id="29170.A0A368GW67"/>
<feature type="region of interest" description="Disordered" evidence="2">
    <location>
        <begin position="359"/>
        <end position="406"/>
    </location>
</feature>
<gene>
    <name evidence="4" type="ORF">ANCCAN_05251</name>
</gene>
<dbReference type="InterPro" id="IPR011021">
    <property type="entry name" value="Arrestin-like_N"/>
</dbReference>
<dbReference type="SMART" id="SM01017">
    <property type="entry name" value="Arrestin_C"/>
    <property type="match status" value="1"/>
</dbReference>
<dbReference type="InterPro" id="IPR014756">
    <property type="entry name" value="Ig_E-set"/>
</dbReference>
<dbReference type="Gene3D" id="2.60.40.640">
    <property type="match status" value="2"/>
</dbReference>
<dbReference type="EMBL" id="JOJR01000044">
    <property type="protein sequence ID" value="RCN48613.1"/>
    <property type="molecule type" value="Genomic_DNA"/>
</dbReference>
<dbReference type="OrthoDB" id="2333384at2759"/>
<evidence type="ECO:0000313" key="4">
    <source>
        <dbReference type="EMBL" id="RCN48613.1"/>
    </source>
</evidence>